<feature type="region of interest" description="Disordered" evidence="6">
    <location>
        <begin position="281"/>
        <end position="301"/>
    </location>
</feature>
<comment type="subcellular location">
    <subcellularLocation>
        <location evidence="1">Nucleus</location>
    </subcellularLocation>
</comment>
<feature type="repeat" description="WD" evidence="5">
    <location>
        <begin position="196"/>
        <end position="238"/>
    </location>
</feature>
<dbReference type="PROSITE" id="PS50294">
    <property type="entry name" value="WD_REPEATS_REGION"/>
    <property type="match status" value="1"/>
</dbReference>
<evidence type="ECO:0000313" key="8">
    <source>
        <dbReference type="Proteomes" id="UP001217918"/>
    </source>
</evidence>
<dbReference type="InterPro" id="IPR039241">
    <property type="entry name" value="Rrp9-like"/>
</dbReference>
<dbReference type="PANTHER" id="PTHR19865">
    <property type="entry name" value="U3 SMALL NUCLEOLAR RNA INTERACTING PROTEIN 2"/>
    <property type="match status" value="1"/>
</dbReference>
<organism evidence="7 8">
    <name type="scientific">Phyllachora maydis</name>
    <dbReference type="NCBI Taxonomy" id="1825666"/>
    <lineage>
        <taxon>Eukaryota</taxon>
        <taxon>Fungi</taxon>
        <taxon>Dikarya</taxon>
        <taxon>Ascomycota</taxon>
        <taxon>Pezizomycotina</taxon>
        <taxon>Sordariomycetes</taxon>
        <taxon>Sordariomycetidae</taxon>
        <taxon>Phyllachorales</taxon>
        <taxon>Phyllachoraceae</taxon>
        <taxon>Phyllachora</taxon>
    </lineage>
</organism>
<dbReference type="InterPro" id="IPR015943">
    <property type="entry name" value="WD40/YVTN_repeat-like_dom_sf"/>
</dbReference>
<feature type="compositionally biased region" description="Basic residues" evidence="6">
    <location>
        <begin position="103"/>
        <end position="116"/>
    </location>
</feature>
<feature type="repeat" description="WD" evidence="5">
    <location>
        <begin position="302"/>
        <end position="342"/>
    </location>
</feature>
<feature type="region of interest" description="Disordered" evidence="6">
    <location>
        <begin position="93"/>
        <end position="163"/>
    </location>
</feature>
<gene>
    <name evidence="7" type="ORF">P8C59_001603</name>
</gene>
<name>A0AAD9M843_9PEZI</name>
<dbReference type="Gene3D" id="2.130.10.10">
    <property type="entry name" value="YVTN repeat-like/Quinoprotein amine dehydrogenase"/>
    <property type="match status" value="1"/>
</dbReference>
<dbReference type="PANTHER" id="PTHR19865:SF0">
    <property type="entry name" value="U3 SMALL NUCLEOLAR RNA-INTERACTING PROTEIN 2"/>
    <property type="match status" value="1"/>
</dbReference>
<evidence type="ECO:0000256" key="1">
    <source>
        <dbReference type="ARBA" id="ARBA00004123"/>
    </source>
</evidence>
<feature type="compositionally biased region" description="Pro residues" evidence="6">
    <location>
        <begin position="1"/>
        <end position="19"/>
    </location>
</feature>
<accession>A0AAD9M843</accession>
<keyword evidence="4" id="KW-0539">Nucleus</keyword>
<dbReference type="EMBL" id="JAQQPM010000001">
    <property type="protein sequence ID" value="KAK2067904.1"/>
    <property type="molecule type" value="Genomic_DNA"/>
</dbReference>
<dbReference type="AlphaFoldDB" id="A0AAD9M843"/>
<feature type="region of interest" description="Disordered" evidence="6">
    <location>
        <begin position="415"/>
        <end position="452"/>
    </location>
</feature>
<keyword evidence="8" id="KW-1185">Reference proteome</keyword>
<keyword evidence="2 5" id="KW-0853">WD repeat</keyword>
<evidence type="ECO:0000313" key="7">
    <source>
        <dbReference type="EMBL" id="KAK2067904.1"/>
    </source>
</evidence>
<dbReference type="PROSITE" id="PS50082">
    <property type="entry name" value="WD_REPEATS_2"/>
    <property type="match status" value="4"/>
</dbReference>
<evidence type="ECO:0008006" key="9">
    <source>
        <dbReference type="Google" id="ProtNLM"/>
    </source>
</evidence>
<dbReference type="GO" id="GO:0034511">
    <property type="term" value="F:U3 snoRNA binding"/>
    <property type="evidence" value="ECO:0007669"/>
    <property type="project" value="InterPro"/>
</dbReference>
<feature type="region of interest" description="Disordered" evidence="6">
    <location>
        <begin position="1"/>
        <end position="23"/>
    </location>
</feature>
<dbReference type="InterPro" id="IPR036322">
    <property type="entry name" value="WD40_repeat_dom_sf"/>
</dbReference>
<evidence type="ECO:0000256" key="4">
    <source>
        <dbReference type="ARBA" id="ARBA00023242"/>
    </source>
</evidence>
<reference evidence="7" key="1">
    <citation type="journal article" date="2023" name="Mol. Plant Microbe Interact.">
        <title>Elucidating the Obligate Nature and Biological Capacity of an Invasive Fungal Corn Pathogen.</title>
        <authorList>
            <person name="MacCready J.S."/>
            <person name="Roggenkamp E.M."/>
            <person name="Gdanetz K."/>
            <person name="Chilvers M.I."/>
        </authorList>
    </citation>
    <scope>NUCLEOTIDE SEQUENCE</scope>
    <source>
        <strain evidence="7">PM02</strain>
    </source>
</reference>
<feature type="repeat" description="WD" evidence="5">
    <location>
        <begin position="161"/>
        <end position="195"/>
    </location>
</feature>
<proteinExistence type="predicted"/>
<evidence type="ECO:0000256" key="3">
    <source>
        <dbReference type="ARBA" id="ARBA00022737"/>
    </source>
</evidence>
<keyword evidence="3" id="KW-0677">Repeat</keyword>
<dbReference type="InterPro" id="IPR001680">
    <property type="entry name" value="WD40_rpt"/>
</dbReference>
<feature type="repeat" description="WD" evidence="5">
    <location>
        <begin position="377"/>
        <end position="411"/>
    </location>
</feature>
<sequence length="531" mass="56198">MPPTPTPTPPPAPSTPPPGRLETDLAEAAGRPQYRRASLQLDFAGAARTRFGGWTGGSGSGVSVTSVAVCAPHHAYTTATDGSLTKWRLQDLPRDQWPQTTRNKPKKPPAPPKRKPERVAWRKAENGDKKKGEKGEKGVRKGRKKGAPTPLTQPGHTGGGLLAVAASPDGRFVATGGADRRLVIWDAATLRPLKTFALHRGAVTGLAFRRGGSNQLFSASRDRSIKVWSAAELAYVETLYGHQDDVVDVAALGLERCVSVGARDRTARYWKVAEESQLVFRGGGGGSERRAPALPSTADPRSLAHEGSMDCVAMVDDELFVTGSDNGSLALWSIHKKKALFVLPRAHGLDPPLAPADVSSDAEADPTLVPPPQPRWITALAALPYTDTVLSGSWDGCVRVWRVGAGRRTLEPVGVLGSSKQTTGDGDGEDEAGKTPVATNGERGMVNPESRQPPILGIINDIAMFERGERPGQDGLCVVVGSGREIRLGRWKVMKGAKGGAFVFEVPRLAAQEPVTSGVGGAHEEAGGTRA</sequence>
<feature type="compositionally biased region" description="Basic and acidic residues" evidence="6">
    <location>
        <begin position="117"/>
        <end position="139"/>
    </location>
</feature>
<dbReference type="SUPFAM" id="SSF50978">
    <property type="entry name" value="WD40 repeat-like"/>
    <property type="match status" value="1"/>
</dbReference>
<evidence type="ECO:0000256" key="2">
    <source>
        <dbReference type="ARBA" id="ARBA00022574"/>
    </source>
</evidence>
<dbReference type="Pfam" id="PF00400">
    <property type="entry name" value="WD40"/>
    <property type="match status" value="4"/>
</dbReference>
<evidence type="ECO:0000256" key="6">
    <source>
        <dbReference type="SAM" id="MobiDB-lite"/>
    </source>
</evidence>
<comment type="caution">
    <text evidence="7">The sequence shown here is derived from an EMBL/GenBank/DDBJ whole genome shotgun (WGS) entry which is preliminary data.</text>
</comment>
<dbReference type="Proteomes" id="UP001217918">
    <property type="component" value="Unassembled WGS sequence"/>
</dbReference>
<protein>
    <recommendedName>
        <fullName evidence="9">WD40 repeat-like protein</fullName>
    </recommendedName>
</protein>
<dbReference type="SMART" id="SM00320">
    <property type="entry name" value="WD40"/>
    <property type="match status" value="6"/>
</dbReference>
<evidence type="ECO:0000256" key="5">
    <source>
        <dbReference type="PROSITE-ProRule" id="PRU00221"/>
    </source>
</evidence>
<dbReference type="GO" id="GO:0032040">
    <property type="term" value="C:small-subunit processome"/>
    <property type="evidence" value="ECO:0007669"/>
    <property type="project" value="TreeGrafter"/>
</dbReference>